<dbReference type="KEGG" id="bman:114253443"/>
<feature type="transmembrane region" description="Helical" evidence="5">
    <location>
        <begin position="173"/>
        <end position="197"/>
    </location>
</feature>
<feature type="transmembrane region" description="Helical" evidence="5">
    <location>
        <begin position="84"/>
        <end position="103"/>
    </location>
</feature>
<dbReference type="AlphaFoldDB" id="A0A6J2KT20"/>
<keyword evidence="2 5" id="KW-0812">Transmembrane</keyword>
<feature type="transmembrane region" description="Helical" evidence="5">
    <location>
        <begin position="332"/>
        <end position="352"/>
    </location>
</feature>
<gene>
    <name evidence="8" type="primary">LOC114253443</name>
</gene>
<feature type="transmembrane region" description="Helical" evidence="5">
    <location>
        <begin position="109"/>
        <end position="131"/>
    </location>
</feature>
<evidence type="ECO:0000259" key="6">
    <source>
        <dbReference type="PROSITE" id="PS50850"/>
    </source>
</evidence>
<keyword evidence="4 5" id="KW-0472">Membrane</keyword>
<feature type="transmembrane region" description="Helical" evidence="5">
    <location>
        <begin position="143"/>
        <end position="167"/>
    </location>
</feature>
<dbReference type="PROSITE" id="PS50850">
    <property type="entry name" value="MFS"/>
    <property type="match status" value="1"/>
</dbReference>
<feature type="transmembrane region" description="Helical" evidence="5">
    <location>
        <begin position="15"/>
        <end position="37"/>
    </location>
</feature>
<evidence type="ECO:0000256" key="2">
    <source>
        <dbReference type="ARBA" id="ARBA00022692"/>
    </source>
</evidence>
<keyword evidence="7" id="KW-1185">Reference proteome</keyword>
<feature type="transmembrane region" description="Helical" evidence="5">
    <location>
        <begin position="423"/>
        <end position="451"/>
    </location>
</feature>
<feature type="transmembrane region" description="Helical" evidence="5">
    <location>
        <begin position="57"/>
        <end position="77"/>
    </location>
</feature>
<dbReference type="InterPro" id="IPR020846">
    <property type="entry name" value="MFS_dom"/>
</dbReference>
<feature type="domain" description="Major facilitator superfamily (MFS) profile" evidence="6">
    <location>
        <begin position="17"/>
        <end position="455"/>
    </location>
</feature>
<evidence type="ECO:0000256" key="1">
    <source>
        <dbReference type="ARBA" id="ARBA00004141"/>
    </source>
</evidence>
<organism evidence="7 8">
    <name type="scientific">Bombyx mandarina</name>
    <name type="common">Wild silk moth</name>
    <name type="synonym">Wild silkworm</name>
    <dbReference type="NCBI Taxonomy" id="7092"/>
    <lineage>
        <taxon>Eukaryota</taxon>
        <taxon>Metazoa</taxon>
        <taxon>Ecdysozoa</taxon>
        <taxon>Arthropoda</taxon>
        <taxon>Hexapoda</taxon>
        <taxon>Insecta</taxon>
        <taxon>Pterygota</taxon>
        <taxon>Neoptera</taxon>
        <taxon>Endopterygota</taxon>
        <taxon>Lepidoptera</taxon>
        <taxon>Glossata</taxon>
        <taxon>Ditrysia</taxon>
        <taxon>Bombycoidea</taxon>
        <taxon>Bombycidae</taxon>
        <taxon>Bombycinae</taxon>
        <taxon>Bombyx</taxon>
    </lineage>
</organism>
<dbReference type="PANTHER" id="PTHR48021">
    <property type="match status" value="1"/>
</dbReference>
<dbReference type="RefSeq" id="XP_028044117.1">
    <property type="nucleotide sequence ID" value="XM_028188316.1"/>
</dbReference>
<dbReference type="InterPro" id="IPR005829">
    <property type="entry name" value="Sugar_transporter_CS"/>
</dbReference>
<dbReference type="PANTHER" id="PTHR48021:SF68">
    <property type="entry name" value="MAJOR FACILITATOR SUPERFAMILY (MFS) PROFILE DOMAIN-CONTAINING PROTEIN"/>
    <property type="match status" value="1"/>
</dbReference>
<dbReference type="InterPro" id="IPR005828">
    <property type="entry name" value="MFS_sugar_transport-like"/>
</dbReference>
<name>A0A6J2KT20_BOMMA</name>
<comment type="subcellular location">
    <subcellularLocation>
        <location evidence="1">Membrane</location>
        <topology evidence="1">Multi-pass membrane protein</topology>
    </subcellularLocation>
</comment>
<dbReference type="GO" id="GO:0022857">
    <property type="term" value="F:transmembrane transporter activity"/>
    <property type="evidence" value="ECO:0007669"/>
    <property type="project" value="InterPro"/>
</dbReference>
<dbReference type="InterPro" id="IPR036259">
    <property type="entry name" value="MFS_trans_sf"/>
</dbReference>
<evidence type="ECO:0000256" key="3">
    <source>
        <dbReference type="ARBA" id="ARBA00022989"/>
    </source>
</evidence>
<dbReference type="OrthoDB" id="4540492at2759"/>
<dbReference type="GeneID" id="114253443"/>
<dbReference type="Gene3D" id="1.20.1250.20">
    <property type="entry name" value="MFS general substrate transporter like domains"/>
    <property type="match status" value="1"/>
</dbReference>
<accession>A0A6J2KT20</accession>
<feature type="transmembrane region" description="Helical" evidence="5">
    <location>
        <begin position="400"/>
        <end position="417"/>
    </location>
</feature>
<dbReference type="GO" id="GO:0016020">
    <property type="term" value="C:membrane"/>
    <property type="evidence" value="ECO:0007669"/>
    <property type="project" value="UniProtKB-SubCell"/>
</dbReference>
<evidence type="ECO:0000313" key="7">
    <source>
        <dbReference type="Proteomes" id="UP000504629"/>
    </source>
</evidence>
<protein>
    <submittedName>
        <fullName evidence="8">Facilitated trehalose transporter Tret1-like isoform X1</fullName>
    </submittedName>
</protein>
<feature type="transmembrane region" description="Helical" evidence="5">
    <location>
        <begin position="364"/>
        <end position="388"/>
    </location>
</feature>
<reference evidence="8" key="1">
    <citation type="submission" date="2025-08" db="UniProtKB">
        <authorList>
            <consortium name="RefSeq"/>
        </authorList>
    </citation>
    <scope>IDENTIFICATION</scope>
    <source>
        <tissue evidence="8">Silk gland</tissue>
    </source>
</reference>
<evidence type="ECO:0000256" key="4">
    <source>
        <dbReference type="ARBA" id="ARBA00023136"/>
    </source>
</evidence>
<dbReference type="Proteomes" id="UP000504629">
    <property type="component" value="Unplaced"/>
</dbReference>
<evidence type="ECO:0000313" key="8">
    <source>
        <dbReference type="RefSeq" id="XP_028044117.1"/>
    </source>
</evidence>
<dbReference type="Pfam" id="PF00083">
    <property type="entry name" value="Sugar_tr"/>
    <property type="match status" value="1"/>
</dbReference>
<dbReference type="SUPFAM" id="SSF103473">
    <property type="entry name" value="MFS general substrate transporter"/>
    <property type="match status" value="1"/>
</dbReference>
<proteinExistence type="predicted"/>
<keyword evidence="3 5" id="KW-1133">Transmembrane helix</keyword>
<dbReference type="PROSITE" id="PS00217">
    <property type="entry name" value="SUGAR_TRANSPORT_2"/>
    <property type="match status" value="1"/>
</dbReference>
<dbReference type="InterPro" id="IPR050549">
    <property type="entry name" value="MFS_Trehalose_Transporter"/>
</dbReference>
<sequence length="492" mass="55167">MCRRQEWITPFMKQCFAVSCVVLNMISYGLTIGYNASLFSELRKTQEIPLDIDSESWLASLIGLSLCVGSIVCSLIMEIIGRKPAIIMSSVFTICGWISFSLASTFPVLLIGKIVQGISVGIGTTMGCILVAEYSSPKYRGSFIAAMPPAMLIGGLIAHSFGLFYGWHDLSTILIFFSLPGLIVAVLSPESPSYLVVKGRYDECRKVFRWLREKSEDDEVEAMIKTHMILKQSKKNQELNFFKLIKIKFIYVVTAVKKRECRIPIIIMMHLSAINQFCGSIVQEMYALDIHNALYGTDTYMFKVITSLDLQRIIATVSAIYITSKLKRRSMLLIFVALTVIANVCIAGYIYARHHDLVWLDHMAIGIFLHHFHTFVIGTGCLPLAFIIGGEIYPLADKGFCVTICNVLSAAYMFVNIKSAPYLFTLIGVDGAYCLNALILVYSLIVIMVMLPETKNRTLQEIEDEFRGFAVVGNHEDAFDLRCNEIEDNENL</sequence>
<evidence type="ECO:0000256" key="5">
    <source>
        <dbReference type="SAM" id="Phobius"/>
    </source>
</evidence>